<dbReference type="InterPro" id="IPR011330">
    <property type="entry name" value="Glyco_hydro/deAcase_b/a-brl"/>
</dbReference>
<protein>
    <submittedName>
        <fullName evidence="1">Lactam utilization protein LamB</fullName>
    </submittedName>
</protein>
<dbReference type="InterPro" id="IPR005501">
    <property type="entry name" value="LamB/YcsF/PxpA-like"/>
</dbReference>
<dbReference type="PANTHER" id="PTHR30292:SF0">
    <property type="entry name" value="5-OXOPROLINASE SUBUNIT A"/>
    <property type="match status" value="1"/>
</dbReference>
<name>A0A2X3H1W9_KLEPN</name>
<dbReference type="Gene3D" id="3.20.20.370">
    <property type="entry name" value="Glycoside hydrolase/deacetylase"/>
    <property type="match status" value="1"/>
</dbReference>
<dbReference type="EMBL" id="UAWQ01000006">
    <property type="protein sequence ID" value="SQC41790.1"/>
    <property type="molecule type" value="Genomic_DNA"/>
</dbReference>
<proteinExistence type="predicted"/>
<dbReference type="Proteomes" id="UP000251721">
    <property type="component" value="Unassembled WGS sequence"/>
</dbReference>
<organism evidence="1 2">
    <name type="scientific">Klebsiella pneumoniae</name>
    <dbReference type="NCBI Taxonomy" id="573"/>
    <lineage>
        <taxon>Bacteria</taxon>
        <taxon>Pseudomonadati</taxon>
        <taxon>Pseudomonadota</taxon>
        <taxon>Gammaproteobacteria</taxon>
        <taxon>Enterobacterales</taxon>
        <taxon>Enterobacteriaceae</taxon>
        <taxon>Klebsiella/Raoultella group</taxon>
        <taxon>Klebsiella</taxon>
        <taxon>Klebsiella pneumoniae complex</taxon>
    </lineage>
</organism>
<sequence length="75" mass="7874">MKIDLNADLGEGCASDSALLQLVSSANIACGFHAGDAVLMQQCVREALKNGVAIGAHPSFPDREKFRSNRDAVTA</sequence>
<evidence type="ECO:0000313" key="2">
    <source>
        <dbReference type="Proteomes" id="UP000251721"/>
    </source>
</evidence>
<evidence type="ECO:0000313" key="1">
    <source>
        <dbReference type="EMBL" id="SQC41790.1"/>
    </source>
</evidence>
<dbReference type="GO" id="GO:0005975">
    <property type="term" value="P:carbohydrate metabolic process"/>
    <property type="evidence" value="ECO:0007669"/>
    <property type="project" value="InterPro"/>
</dbReference>
<dbReference type="PANTHER" id="PTHR30292">
    <property type="entry name" value="UNCHARACTERIZED PROTEIN YBGL-RELATED"/>
    <property type="match status" value="1"/>
</dbReference>
<dbReference type="Pfam" id="PF03746">
    <property type="entry name" value="LamB_YcsF"/>
    <property type="match status" value="1"/>
</dbReference>
<dbReference type="AlphaFoldDB" id="A0A2X3H1W9"/>
<reference evidence="1 2" key="1">
    <citation type="submission" date="2018-06" db="EMBL/GenBank/DDBJ databases">
        <authorList>
            <consortium name="Pathogen Informatics"/>
            <person name="Doyle S."/>
        </authorList>
    </citation>
    <scope>NUCLEOTIDE SEQUENCE [LARGE SCALE GENOMIC DNA]</scope>
    <source>
        <strain evidence="1 2">NCTC13465</strain>
    </source>
</reference>
<gene>
    <name evidence="1" type="primary">ybgL_1</name>
    <name evidence="1" type="ORF">NCTC13465_01044</name>
</gene>
<dbReference type="SUPFAM" id="SSF88713">
    <property type="entry name" value="Glycoside hydrolase/deacetylase"/>
    <property type="match status" value="1"/>
</dbReference>
<accession>A0A2X3H1W9</accession>